<accession>A0A6B4JKX8</accession>
<dbReference type="EMBL" id="SXFB01000002">
    <property type="protein sequence ID" value="NFV25309.1"/>
    <property type="molecule type" value="Genomic_DNA"/>
</dbReference>
<protein>
    <recommendedName>
        <fullName evidence="3">HEPN domain-containing protein</fullName>
    </recommendedName>
</protein>
<name>A0A6B4JKX8_CLOBO</name>
<organism evidence="1 2">
    <name type="scientific">Clostridium botulinum</name>
    <dbReference type="NCBI Taxonomy" id="1491"/>
    <lineage>
        <taxon>Bacteria</taxon>
        <taxon>Bacillati</taxon>
        <taxon>Bacillota</taxon>
        <taxon>Clostridia</taxon>
        <taxon>Eubacteriales</taxon>
        <taxon>Clostridiaceae</taxon>
        <taxon>Clostridium</taxon>
    </lineage>
</organism>
<gene>
    <name evidence="1" type="ORF">FDG31_03855</name>
</gene>
<evidence type="ECO:0008006" key="3">
    <source>
        <dbReference type="Google" id="ProtNLM"/>
    </source>
</evidence>
<sequence length="404" mass="48584">MILLDAEYTLPKEDQSFFDIEYSDFQINIKWSKNNTKDYWQLADNYFNCAYEICKEVVESGHDNVKSDMWFLPSIYMFRQSIELAIKALICRIFTLKSQVQGIFLDCKHNLYKLYEVYIQSEENYLNKSELKWIKDYLYDLEIVDKNSDLFRFPFNDDFLTNYKDKFLDIEYIGNNLLQCYSLIRMCLDKGNDSDIIEFDKDRIPQFLQLARHGIGNCYLWDSIFSDGFHKQVVGYSEAAEFLFCKCDNITNKEKAYPLLFLLRNLLELGLKRMFYKTIEHGVPKKTFDNKRKSHLLYKELWKNVRPMIEYYSNGRGDNFSIINTVEEKLKEISTIDKNGDMFRYPTSYSMEYKFNDKNIDLKNIFQYMQSIFNFLDGCDYEFSEVEEYEAECRAEMYQYEDLW</sequence>
<proteinExistence type="predicted"/>
<evidence type="ECO:0000313" key="1">
    <source>
        <dbReference type="EMBL" id="NFV25309.1"/>
    </source>
</evidence>
<dbReference type="RefSeq" id="WP_003371691.1">
    <property type="nucleotide sequence ID" value="NZ_JACBBA010000002.1"/>
</dbReference>
<dbReference type="AlphaFoldDB" id="A0A6B4JKX8"/>
<dbReference type="Proteomes" id="UP000486903">
    <property type="component" value="Unassembled WGS sequence"/>
</dbReference>
<reference evidence="1 2" key="1">
    <citation type="submission" date="2019-04" db="EMBL/GenBank/DDBJ databases">
        <title>Genome sequencing of Clostridium botulinum Groups I-IV and Clostridium butyricum.</title>
        <authorList>
            <person name="Brunt J."/>
            <person name="Van Vliet A.H.M."/>
            <person name="Stringer S.C."/>
            <person name="Carter A.T."/>
            <person name="Peck M.W."/>
        </authorList>
    </citation>
    <scope>NUCLEOTIDE SEQUENCE [LARGE SCALE GENOMIC DNA]</scope>
    <source>
        <strain evidence="1 2">BL81</strain>
    </source>
</reference>
<comment type="caution">
    <text evidence="1">The sequence shown here is derived from an EMBL/GenBank/DDBJ whole genome shotgun (WGS) entry which is preliminary data.</text>
</comment>
<evidence type="ECO:0000313" key="2">
    <source>
        <dbReference type="Proteomes" id="UP000486903"/>
    </source>
</evidence>